<reference evidence="1" key="1">
    <citation type="submission" date="2020-05" db="EMBL/GenBank/DDBJ databases">
        <authorList>
            <person name="Chiriac C."/>
            <person name="Salcher M."/>
            <person name="Ghai R."/>
            <person name="Kavagutti S V."/>
        </authorList>
    </citation>
    <scope>NUCLEOTIDE SEQUENCE</scope>
</reference>
<protein>
    <submittedName>
        <fullName evidence="1">Unannotated protein</fullName>
    </submittedName>
</protein>
<gene>
    <name evidence="1" type="ORF">UFOPK3609_01471</name>
</gene>
<organism evidence="1">
    <name type="scientific">freshwater metagenome</name>
    <dbReference type="NCBI Taxonomy" id="449393"/>
    <lineage>
        <taxon>unclassified sequences</taxon>
        <taxon>metagenomes</taxon>
        <taxon>ecological metagenomes</taxon>
    </lineage>
</organism>
<name>A0A6J7HW31_9ZZZZ</name>
<dbReference type="AlphaFoldDB" id="A0A6J7HW31"/>
<dbReference type="EMBL" id="CAFBMQ010000246">
    <property type="protein sequence ID" value="CAB4922503.1"/>
    <property type="molecule type" value="Genomic_DNA"/>
</dbReference>
<accession>A0A6J7HW31</accession>
<evidence type="ECO:0000313" key="1">
    <source>
        <dbReference type="EMBL" id="CAB4922503.1"/>
    </source>
</evidence>
<sequence length="57" mass="6263">MMIPARACTIRLNRWSTKVRIGLMSRKRIPYIASLSIMSSRSSPASTAISGMHSPDA</sequence>
<proteinExistence type="predicted"/>